<dbReference type="EMBL" id="MTKT01004939">
    <property type="protein sequence ID" value="OWM68995.1"/>
    <property type="molecule type" value="Genomic_DNA"/>
</dbReference>
<gene>
    <name evidence="4" type="ORF">CDL15_Pgr025182</name>
</gene>
<dbReference type="AlphaFoldDB" id="A0A218W874"/>
<dbReference type="InterPro" id="IPR041469">
    <property type="entry name" value="Subtilisin-like_FN3"/>
</dbReference>
<name>A0A218W874_PUNGR</name>
<feature type="domain" description="Subtilisin-like protease fibronectin type-III" evidence="3">
    <location>
        <begin position="93"/>
        <end position="187"/>
    </location>
</feature>
<dbReference type="Proteomes" id="UP000197138">
    <property type="component" value="Unassembled WGS sequence"/>
</dbReference>
<evidence type="ECO:0000259" key="3">
    <source>
        <dbReference type="Pfam" id="PF17766"/>
    </source>
</evidence>
<evidence type="ECO:0000256" key="2">
    <source>
        <dbReference type="ARBA" id="ARBA00022729"/>
    </source>
</evidence>
<sequence>MDDAKSDRVDILSLSIGPAPQQPSYFHIATQSDSFTHSRGTFLSLHQQGTFFLPETATIVASWILAVAASTRSSRNLTRELLSCPKNLTPSYNLNYPSIGVATMSGSFSAHRKVTYYGQGPTVYSPYVEYLAGVKLTVSPPQLKFSKAGKKLAYRIDFTPNHSSNGSFELGSLTRSKGVHRVQSPISLNAVSVSN</sequence>
<keyword evidence="2" id="KW-0732">Signal</keyword>
<organism evidence="4">
    <name type="scientific">Punica granatum</name>
    <name type="common">Pomegranate</name>
    <dbReference type="NCBI Taxonomy" id="22663"/>
    <lineage>
        <taxon>Eukaryota</taxon>
        <taxon>Viridiplantae</taxon>
        <taxon>Streptophyta</taxon>
        <taxon>Embryophyta</taxon>
        <taxon>Tracheophyta</taxon>
        <taxon>Spermatophyta</taxon>
        <taxon>Magnoliopsida</taxon>
        <taxon>eudicotyledons</taxon>
        <taxon>Gunneridae</taxon>
        <taxon>Pentapetalae</taxon>
        <taxon>rosids</taxon>
        <taxon>malvids</taxon>
        <taxon>Myrtales</taxon>
        <taxon>Lythraceae</taxon>
        <taxon>Punica</taxon>
    </lineage>
</organism>
<proteinExistence type="inferred from homology"/>
<dbReference type="PANTHER" id="PTHR10795">
    <property type="entry name" value="PROPROTEIN CONVERTASE SUBTILISIN/KEXIN"/>
    <property type="match status" value="1"/>
</dbReference>
<comment type="caution">
    <text evidence="4">The sequence shown here is derived from an EMBL/GenBank/DDBJ whole genome shotgun (WGS) entry which is preliminary data.</text>
</comment>
<comment type="similarity">
    <text evidence="1">Belongs to the peptidase S8 family.</text>
</comment>
<evidence type="ECO:0000313" key="4">
    <source>
        <dbReference type="EMBL" id="OWM68995.1"/>
    </source>
</evidence>
<dbReference type="Gene3D" id="2.60.40.2310">
    <property type="match status" value="1"/>
</dbReference>
<evidence type="ECO:0000256" key="1">
    <source>
        <dbReference type="ARBA" id="ARBA00011073"/>
    </source>
</evidence>
<reference evidence="4" key="1">
    <citation type="submission" date="2017-06" db="EMBL/GenBank/DDBJ databases">
        <title>The pomegranate genome and the genomics of punicalagin biosynthesis.</title>
        <authorList>
            <person name="Xu C."/>
        </authorList>
    </citation>
    <scope>NUCLEOTIDE SEQUENCE [LARGE SCALE GENOMIC DNA]</scope>
    <source>
        <tissue evidence="4">Fresh leaf</tissue>
    </source>
</reference>
<dbReference type="InterPro" id="IPR045051">
    <property type="entry name" value="SBT"/>
</dbReference>
<accession>A0A218W874</accession>
<dbReference type="Pfam" id="PF17766">
    <property type="entry name" value="fn3_6"/>
    <property type="match status" value="1"/>
</dbReference>
<protein>
    <recommendedName>
        <fullName evidence="3">Subtilisin-like protease fibronectin type-III domain-containing protein</fullName>
    </recommendedName>
</protein>